<dbReference type="GO" id="GO:0046872">
    <property type="term" value="F:metal ion binding"/>
    <property type="evidence" value="ECO:0007669"/>
    <property type="project" value="UniProtKB-KW"/>
</dbReference>
<dbReference type="InterPro" id="IPR032828">
    <property type="entry name" value="PolyA_RNA-bd"/>
</dbReference>
<comment type="similarity">
    <text evidence="9">Belongs to the tRNA nucleotidyltransferase/poly(A) polymerase family.</text>
</comment>
<dbReference type="SUPFAM" id="SSF81891">
    <property type="entry name" value="Poly A polymerase C-terminal region-like"/>
    <property type="match status" value="1"/>
</dbReference>
<gene>
    <name evidence="13" type="ORF">DPQ25_06915</name>
</gene>
<evidence type="ECO:0000259" key="12">
    <source>
        <dbReference type="Pfam" id="PF13735"/>
    </source>
</evidence>
<dbReference type="GO" id="GO:0000049">
    <property type="term" value="F:tRNA binding"/>
    <property type="evidence" value="ECO:0007669"/>
    <property type="project" value="TreeGrafter"/>
</dbReference>
<dbReference type="SUPFAM" id="SSF81301">
    <property type="entry name" value="Nucleotidyltransferase"/>
    <property type="match status" value="1"/>
</dbReference>
<dbReference type="Gene3D" id="3.30.460.10">
    <property type="entry name" value="Beta Polymerase, domain 2"/>
    <property type="match status" value="1"/>
</dbReference>
<evidence type="ECO:0000259" key="11">
    <source>
        <dbReference type="Pfam" id="PF12627"/>
    </source>
</evidence>
<keyword evidence="8 9" id="KW-0694">RNA-binding</keyword>
<dbReference type="Gene3D" id="1.10.3090.10">
    <property type="entry name" value="cca-adding enzyme, domain 2"/>
    <property type="match status" value="1"/>
</dbReference>
<keyword evidence="14" id="KW-1185">Reference proteome</keyword>
<evidence type="ECO:0000256" key="2">
    <source>
        <dbReference type="ARBA" id="ARBA00022679"/>
    </source>
</evidence>
<keyword evidence="3" id="KW-0819">tRNA processing</keyword>
<evidence type="ECO:0000256" key="4">
    <source>
        <dbReference type="ARBA" id="ARBA00022695"/>
    </source>
</evidence>
<keyword evidence="4" id="KW-0548">Nucleotidyltransferase</keyword>
<dbReference type="PANTHER" id="PTHR46173:SF1">
    <property type="entry name" value="CCA TRNA NUCLEOTIDYLTRANSFERASE 1, MITOCHONDRIAL"/>
    <property type="match status" value="1"/>
</dbReference>
<keyword evidence="2 9" id="KW-0808">Transferase</keyword>
<dbReference type="InterPro" id="IPR043519">
    <property type="entry name" value="NT_sf"/>
</dbReference>
<evidence type="ECO:0008006" key="15">
    <source>
        <dbReference type="Google" id="ProtNLM"/>
    </source>
</evidence>
<evidence type="ECO:0000259" key="10">
    <source>
        <dbReference type="Pfam" id="PF01743"/>
    </source>
</evidence>
<dbReference type="InterPro" id="IPR050264">
    <property type="entry name" value="Bact_CCA-adding_enz_type3_sf"/>
</dbReference>
<name>A0A328UGW4_9FIRM</name>
<evidence type="ECO:0000313" key="14">
    <source>
        <dbReference type="Proteomes" id="UP000249377"/>
    </source>
</evidence>
<comment type="caution">
    <text evidence="13">The sequence shown here is derived from an EMBL/GenBank/DDBJ whole genome shotgun (WGS) entry which is preliminary data.</text>
</comment>
<dbReference type="GO" id="GO:0000166">
    <property type="term" value="F:nucleotide binding"/>
    <property type="evidence" value="ECO:0007669"/>
    <property type="project" value="UniProtKB-KW"/>
</dbReference>
<dbReference type="GO" id="GO:0008033">
    <property type="term" value="P:tRNA processing"/>
    <property type="evidence" value="ECO:0007669"/>
    <property type="project" value="UniProtKB-KW"/>
</dbReference>
<evidence type="ECO:0000256" key="5">
    <source>
        <dbReference type="ARBA" id="ARBA00022723"/>
    </source>
</evidence>
<accession>A0A328UGW4</accession>
<protein>
    <recommendedName>
        <fullName evidence="15">CCA tRNA nucleotidyltransferase</fullName>
    </recommendedName>
</protein>
<dbReference type="InterPro" id="IPR002646">
    <property type="entry name" value="PolA_pol_head_dom"/>
</dbReference>
<reference evidence="13 14" key="1">
    <citation type="submission" date="2018-06" db="EMBL/GenBank/DDBJ databases">
        <title>Noncontiguous genome sequence of Ruminococcaceae bacterium ASD2818.</title>
        <authorList>
            <person name="Chaplin A.V."/>
            <person name="Sokolova S.R."/>
            <person name="Kochetkova T.O."/>
            <person name="Goltsov A.Y."/>
            <person name="Trofimov D.Y."/>
            <person name="Efimov B.A."/>
        </authorList>
    </citation>
    <scope>NUCLEOTIDE SEQUENCE [LARGE SCALE GENOMIC DNA]</scope>
    <source>
        <strain evidence="13 14">ASD2818</strain>
    </source>
</reference>
<dbReference type="Pfam" id="PF01743">
    <property type="entry name" value="PolyA_pol"/>
    <property type="match status" value="1"/>
</dbReference>
<dbReference type="Pfam" id="PF13735">
    <property type="entry name" value="tRNA_NucTran2_2"/>
    <property type="match status" value="1"/>
</dbReference>
<evidence type="ECO:0000256" key="3">
    <source>
        <dbReference type="ARBA" id="ARBA00022694"/>
    </source>
</evidence>
<sequence length="436" mass="48607">MQLTAKSCLPGRRISIFPLKIPASVRELLSLLTKNGFQAFVVGGCVRDSLLGGSPNDWDICTSALPSETLQVFTGYKTLTHGLKHGTVTVVSAGRLYEITTFRRETTYSDFRRPDEVQFITDIHQDLSRRDITINAMAYNPMEGLIDDHHGLQDLRARRICCVGNPQTRFQEDALRILRVLRFASTLNFGIEQQTGSAVLACRRLLSHISAERLNNELQKLLTGDGAVKICTEFSAVFSVFIPMTDAMKRGWALCAPLLSHLPKDLTSRLLFMLGGIHDSTLIPDSIGLEKALNELRFEKRQVRELLQLAALMPTDLTASNFKTILAQIGAPQFYRLLTVKESCLHLMPLERQATERQALLILRGEAAAFLHNPNACYQLRQLAVSGRDLLSAGVPAGPEIGWTLRQLLALVIAGKRSNTREDLLEALHELKQARR</sequence>
<dbReference type="Gene3D" id="1.10.246.80">
    <property type="match status" value="1"/>
</dbReference>
<evidence type="ECO:0000256" key="9">
    <source>
        <dbReference type="RuleBase" id="RU003953"/>
    </source>
</evidence>
<keyword evidence="7" id="KW-0460">Magnesium</keyword>
<dbReference type="EMBL" id="QLYR01000003">
    <property type="protein sequence ID" value="RAQ29214.1"/>
    <property type="molecule type" value="Genomic_DNA"/>
</dbReference>
<dbReference type="PANTHER" id="PTHR46173">
    <property type="entry name" value="CCA TRNA NUCLEOTIDYLTRANSFERASE 1, MITOCHONDRIAL"/>
    <property type="match status" value="1"/>
</dbReference>
<feature type="domain" description="CCA-adding enzyme C-terminal" evidence="12">
    <location>
        <begin position="377"/>
        <end position="427"/>
    </location>
</feature>
<dbReference type="GO" id="GO:0016779">
    <property type="term" value="F:nucleotidyltransferase activity"/>
    <property type="evidence" value="ECO:0007669"/>
    <property type="project" value="UniProtKB-KW"/>
</dbReference>
<evidence type="ECO:0000256" key="8">
    <source>
        <dbReference type="ARBA" id="ARBA00022884"/>
    </source>
</evidence>
<evidence type="ECO:0000256" key="1">
    <source>
        <dbReference type="ARBA" id="ARBA00001946"/>
    </source>
</evidence>
<feature type="domain" description="tRNA nucleotidyltransferase/poly(A) polymerase RNA and SrmB- binding" evidence="11">
    <location>
        <begin position="188"/>
        <end position="229"/>
    </location>
</feature>
<dbReference type="AlphaFoldDB" id="A0A328UGW4"/>
<feature type="domain" description="Poly A polymerase head" evidence="10">
    <location>
        <begin position="39"/>
        <end position="160"/>
    </location>
</feature>
<dbReference type="CDD" id="cd05398">
    <property type="entry name" value="NT_ClassII-CCAase"/>
    <property type="match status" value="1"/>
</dbReference>
<evidence type="ECO:0000313" key="13">
    <source>
        <dbReference type="EMBL" id="RAQ29214.1"/>
    </source>
</evidence>
<comment type="cofactor">
    <cofactor evidence="1">
        <name>Mg(2+)</name>
        <dbReference type="ChEBI" id="CHEBI:18420"/>
    </cofactor>
</comment>
<keyword evidence="6" id="KW-0547">Nucleotide-binding</keyword>
<evidence type="ECO:0000256" key="6">
    <source>
        <dbReference type="ARBA" id="ARBA00022741"/>
    </source>
</evidence>
<organism evidence="13 14">
    <name type="scientific">Hydrogeniiclostridium mannosilyticum</name>
    <dbReference type="NCBI Taxonomy" id="2764322"/>
    <lineage>
        <taxon>Bacteria</taxon>
        <taxon>Bacillati</taxon>
        <taxon>Bacillota</taxon>
        <taxon>Clostridia</taxon>
        <taxon>Eubacteriales</taxon>
        <taxon>Acutalibacteraceae</taxon>
        <taxon>Hydrogeniiclostridium</taxon>
    </lineage>
</organism>
<dbReference type="Pfam" id="PF12627">
    <property type="entry name" value="PolyA_pol_RNAbd"/>
    <property type="match status" value="1"/>
</dbReference>
<keyword evidence="5" id="KW-0479">Metal-binding</keyword>
<proteinExistence type="inferred from homology"/>
<dbReference type="InterPro" id="IPR032810">
    <property type="entry name" value="CCA-adding_enz_C"/>
</dbReference>
<evidence type="ECO:0000256" key="7">
    <source>
        <dbReference type="ARBA" id="ARBA00022842"/>
    </source>
</evidence>
<dbReference type="Proteomes" id="UP000249377">
    <property type="component" value="Unassembled WGS sequence"/>
</dbReference>